<evidence type="ECO:0000256" key="2">
    <source>
        <dbReference type="ARBA" id="ARBA00022614"/>
    </source>
</evidence>
<dbReference type="Proteomes" id="UP000002254">
    <property type="component" value="Chromosome 25"/>
</dbReference>
<comment type="subcellular location">
    <subcellularLocation>
        <location evidence="1">Nucleus</location>
    </subcellularLocation>
</comment>
<evidence type="ECO:0000256" key="3">
    <source>
        <dbReference type="ARBA" id="ARBA00022737"/>
    </source>
</evidence>
<dbReference type="InterPro" id="IPR050576">
    <property type="entry name" value="Cilia_flagella_integrity"/>
</dbReference>
<dbReference type="PANTHER" id="PTHR45973">
    <property type="entry name" value="PROTEIN PHOSPHATASE 1 REGULATORY SUBUNIT SDS22-RELATED"/>
    <property type="match status" value="1"/>
</dbReference>
<dbReference type="SUPFAM" id="SSF52058">
    <property type="entry name" value="L domain-like"/>
    <property type="match status" value="1"/>
</dbReference>
<feature type="region of interest" description="Disordered" evidence="8">
    <location>
        <begin position="25"/>
        <end position="114"/>
    </location>
</feature>
<comment type="similarity">
    <text evidence="5">Belongs to the SDS22 family.</text>
</comment>
<dbReference type="InterPro" id="IPR003591">
    <property type="entry name" value="Leu-rich_rpt_typical-subtyp"/>
</dbReference>
<evidence type="ECO:0000313" key="9">
    <source>
        <dbReference type="Ensembl" id="ENSCAFP00000046162.1"/>
    </source>
</evidence>
<evidence type="ECO:0000256" key="5">
    <source>
        <dbReference type="ARBA" id="ARBA00023460"/>
    </source>
</evidence>
<evidence type="ECO:0000256" key="4">
    <source>
        <dbReference type="ARBA" id="ARBA00023242"/>
    </source>
</evidence>
<dbReference type="Ensembl" id="ENSCAFT00030019317.1">
    <property type="protein sequence ID" value="ENSCAFP00030016849.1"/>
    <property type="gene ID" value="ENSCAFG00030010332.1"/>
</dbReference>
<keyword evidence="4" id="KW-0539">Nucleus</keyword>
<keyword evidence="3" id="KW-0677">Repeat</keyword>
<feature type="compositionally biased region" description="Acidic residues" evidence="8">
    <location>
        <begin position="100"/>
        <end position="110"/>
    </location>
</feature>
<dbReference type="SMART" id="SM00369">
    <property type="entry name" value="LRR_TYP"/>
    <property type="match status" value="5"/>
</dbReference>
<protein>
    <recommendedName>
        <fullName evidence="6">Protein phosphatase 1 regulatory subunit 7</fullName>
    </recommendedName>
    <alternativeName>
        <fullName evidence="7">Protein phosphatase 1 regulatory subunit 22</fullName>
    </alternativeName>
</protein>
<dbReference type="PANTHER" id="PTHR45973:SF23">
    <property type="entry name" value="PROTEIN PHOSPHATASE 1 REGULATORY SUBUNIT 7"/>
    <property type="match status" value="1"/>
</dbReference>
<feature type="compositionally biased region" description="Basic and acidic residues" evidence="8">
    <location>
        <begin position="64"/>
        <end position="81"/>
    </location>
</feature>
<dbReference type="Ensembl" id="ENSCAFT00040044989.1">
    <property type="protein sequence ID" value="ENSCAFP00040039311.1"/>
    <property type="gene ID" value="ENSCAFG00040024096.1"/>
</dbReference>
<evidence type="ECO:0000256" key="7">
    <source>
        <dbReference type="ARBA" id="ARBA00031020"/>
    </source>
</evidence>
<reference evidence="10" key="3">
    <citation type="submission" date="2025-05" db="UniProtKB">
        <authorList>
            <consortium name="Ensembl"/>
        </authorList>
    </citation>
    <scope>IDENTIFICATION</scope>
</reference>
<dbReference type="AlphaFoldDB" id="A0A8C0RH25"/>
<dbReference type="InterPro" id="IPR032675">
    <property type="entry name" value="LRR_dom_sf"/>
</dbReference>
<sequence>MRHWGRASASGFKPGVGAHWLSWRRAGSPDWPRGLRPQIPERGRAANMAAERGAGQQQSQEMMEVDRRVESEESGDEEGKKQSSGIVADLSEQSLKDGEEQGEEDPEEGQELPVDMETISLDRDAETLCLRQNLIKCIENLGELQSLRELDLYDNQIKKIENLEALTHLEILDISFNLLRNIEGVDKLTRLRKLFLVNNKISKIENISNLHQLQMLELGSNRIRAIENIDTLTSLESLFLGKNKITKLQNLDALTNLTVLSMQSNRLTKMEGLQSLVNLRELYLSHNGIEVIEGLENNNKLTMLDIASNRIKKIENVSHLTELQEFWVSGMHTGLTLLLQMCCLQVGCRERGQERSPGASRRARRAGTVTSVVLALSVGPRHRGAESQAPRYPRWGDPGRGKCGTGAVRSVRTCPSTRGEVAGFVRPIVLDPAARSDGYTCGPGSRRTREKQVVGSHSFLTRLKVLQNGPRAAVLRVRIAQACGGPVPRLVAPQGSLHTPHPVMLRGERAPGGAQSDRALCGV</sequence>
<evidence type="ECO:0000313" key="11">
    <source>
        <dbReference type="Ensembl" id="ENSCAFP00040039311.1"/>
    </source>
</evidence>
<proteinExistence type="inferred from homology"/>
<dbReference type="Proteomes" id="UP000694542">
    <property type="component" value="Chromosome 25"/>
</dbReference>
<evidence type="ECO:0000313" key="13">
    <source>
        <dbReference type="Proteomes" id="UP000694429"/>
    </source>
</evidence>
<evidence type="ECO:0000313" key="12">
    <source>
        <dbReference type="Proteomes" id="UP000002254"/>
    </source>
</evidence>
<reference evidence="11" key="2">
    <citation type="submission" date="2018-10" db="EMBL/GenBank/DDBJ databases">
        <title>De novo assembly of a Great Dane genome.</title>
        <authorList>
            <person name="Kidd J.M."/>
            <person name="Pendleton A.L."/>
            <person name="Shen F."/>
            <person name="Emery S."/>
        </authorList>
    </citation>
    <scope>NUCLEOTIDE SEQUENCE [LARGE SCALE GENOMIC DNA]</scope>
    <source>
        <strain evidence="11">Great Dane</strain>
    </source>
</reference>
<name>A0A8C0RH25_CANLF</name>
<dbReference type="InterPro" id="IPR001611">
    <property type="entry name" value="Leu-rich_rpt"/>
</dbReference>
<dbReference type="Proteomes" id="UP000694429">
    <property type="component" value="Unassembled WGS sequence"/>
</dbReference>
<dbReference type="InterPro" id="IPR025875">
    <property type="entry name" value="Leu-rich_rpt_4"/>
</dbReference>
<evidence type="ECO:0000313" key="10">
    <source>
        <dbReference type="Ensembl" id="ENSCAFP00030016849.1"/>
    </source>
</evidence>
<keyword evidence="2" id="KW-0433">Leucine-rich repeat</keyword>
<dbReference type="Pfam" id="PF12799">
    <property type="entry name" value="LRR_4"/>
    <property type="match status" value="4"/>
</dbReference>
<organism evidence="10 13">
    <name type="scientific">Canis lupus familiaris</name>
    <name type="common">Dog</name>
    <name type="synonym">Canis familiaris</name>
    <dbReference type="NCBI Taxonomy" id="9615"/>
    <lineage>
        <taxon>Eukaryota</taxon>
        <taxon>Metazoa</taxon>
        <taxon>Chordata</taxon>
        <taxon>Craniata</taxon>
        <taxon>Vertebrata</taxon>
        <taxon>Euteleostomi</taxon>
        <taxon>Mammalia</taxon>
        <taxon>Eutheria</taxon>
        <taxon>Laurasiatheria</taxon>
        <taxon>Carnivora</taxon>
        <taxon>Caniformia</taxon>
        <taxon>Canidae</taxon>
        <taxon>Canis</taxon>
    </lineage>
</organism>
<evidence type="ECO:0000256" key="6">
    <source>
        <dbReference type="ARBA" id="ARBA00023476"/>
    </source>
</evidence>
<gene>
    <name evidence="9" type="primary">PPP1R7</name>
</gene>
<dbReference type="Gene3D" id="3.80.10.10">
    <property type="entry name" value="Ribonuclease Inhibitor"/>
    <property type="match status" value="1"/>
</dbReference>
<dbReference type="Ensembl" id="ENSCAFT00000078967.2">
    <property type="protein sequence ID" value="ENSCAFP00000046162.1"/>
    <property type="gene ID" value="ENSCAFG00000012867.5"/>
</dbReference>
<dbReference type="PROSITE" id="PS51450">
    <property type="entry name" value="LRR"/>
    <property type="match status" value="8"/>
</dbReference>
<evidence type="ECO:0000256" key="8">
    <source>
        <dbReference type="SAM" id="MobiDB-lite"/>
    </source>
</evidence>
<dbReference type="SMART" id="SM00365">
    <property type="entry name" value="LRR_SD22"/>
    <property type="match status" value="9"/>
</dbReference>
<reference evidence="9 12" key="1">
    <citation type="journal article" date="2005" name="Nature">
        <title>Genome sequence, comparative analysis and haplotype structure of the domestic dog.</title>
        <authorList>
            <consortium name="Broad Sequencing Platform"/>
            <person name="Lindblad-Toh K."/>
            <person name="Wade C.M."/>
            <person name="Mikkelsen T.S."/>
            <person name="Karlsson E.K."/>
            <person name="Jaffe D.B."/>
            <person name="Kamal M."/>
            <person name="Clamp M."/>
            <person name="Chang J.L."/>
            <person name="Kulbokas E.J. III"/>
            <person name="Zody M.C."/>
            <person name="Mauceli E."/>
            <person name="Xie X."/>
            <person name="Breen M."/>
            <person name="Wayne R.K."/>
            <person name="Ostrander E.A."/>
            <person name="Ponting C.P."/>
            <person name="Galibert F."/>
            <person name="Smith D.R."/>
            <person name="DeJong P.J."/>
            <person name="Kirkness E."/>
            <person name="Alvarez P."/>
            <person name="Biagi T."/>
            <person name="Brockman W."/>
            <person name="Butler J."/>
            <person name="Chin C.W."/>
            <person name="Cook A."/>
            <person name="Cuff J."/>
            <person name="Daly M.J."/>
            <person name="DeCaprio D."/>
            <person name="Gnerre S."/>
            <person name="Grabherr M."/>
            <person name="Kellis M."/>
            <person name="Kleber M."/>
            <person name="Bardeleben C."/>
            <person name="Goodstadt L."/>
            <person name="Heger A."/>
            <person name="Hitte C."/>
            <person name="Kim L."/>
            <person name="Koepfli K.P."/>
            <person name="Parker H.G."/>
            <person name="Pollinger J.P."/>
            <person name="Searle S.M."/>
            <person name="Sutter N.B."/>
            <person name="Thomas R."/>
            <person name="Webber C."/>
            <person name="Baldwin J."/>
            <person name="Abebe A."/>
            <person name="Abouelleil A."/>
            <person name="Aftuck L."/>
            <person name="Ait-Zahra M."/>
            <person name="Aldredge T."/>
            <person name="Allen N."/>
            <person name="An P."/>
            <person name="Anderson S."/>
            <person name="Antoine C."/>
            <person name="Arachchi H."/>
            <person name="Aslam A."/>
            <person name="Ayotte L."/>
            <person name="Bachantsang P."/>
            <person name="Barry A."/>
            <person name="Bayul T."/>
            <person name="Benamara M."/>
            <person name="Berlin A."/>
            <person name="Bessette D."/>
            <person name="Blitshteyn B."/>
            <person name="Bloom T."/>
            <person name="Blye J."/>
            <person name="Boguslavskiy L."/>
            <person name="Bonnet C."/>
            <person name="Boukhgalter B."/>
            <person name="Brown A."/>
            <person name="Cahill P."/>
            <person name="Calixte N."/>
            <person name="Camarata J."/>
            <person name="Cheshatsang Y."/>
            <person name="Chu J."/>
            <person name="Citroen M."/>
            <person name="Collymore A."/>
            <person name="Cooke P."/>
            <person name="Dawoe T."/>
            <person name="Daza R."/>
            <person name="Decktor K."/>
            <person name="DeGray S."/>
            <person name="Dhargay N."/>
            <person name="Dooley K."/>
            <person name="Dooley K."/>
            <person name="Dorje P."/>
            <person name="Dorjee K."/>
            <person name="Dorris L."/>
            <person name="Duffey N."/>
            <person name="Dupes A."/>
            <person name="Egbiremolen O."/>
            <person name="Elong R."/>
            <person name="Falk J."/>
            <person name="Farina A."/>
            <person name="Faro S."/>
            <person name="Ferguson D."/>
            <person name="Ferreira P."/>
            <person name="Fisher S."/>
            <person name="FitzGerald M."/>
            <person name="Foley K."/>
            <person name="Foley C."/>
            <person name="Franke A."/>
            <person name="Friedrich D."/>
            <person name="Gage D."/>
            <person name="Garber M."/>
            <person name="Gearin G."/>
            <person name="Giannoukos G."/>
            <person name="Goode T."/>
            <person name="Goyette A."/>
            <person name="Graham J."/>
            <person name="Grandbois E."/>
            <person name="Gyaltsen K."/>
            <person name="Hafez N."/>
            <person name="Hagopian D."/>
            <person name="Hagos B."/>
            <person name="Hall J."/>
            <person name="Healy C."/>
            <person name="Hegarty R."/>
            <person name="Honan T."/>
            <person name="Horn A."/>
            <person name="Houde N."/>
            <person name="Hughes L."/>
            <person name="Hunnicutt L."/>
            <person name="Husby M."/>
            <person name="Jester B."/>
            <person name="Jones C."/>
            <person name="Kamat A."/>
            <person name="Kanga B."/>
            <person name="Kells C."/>
            <person name="Khazanovich D."/>
            <person name="Kieu A.C."/>
            <person name="Kisner P."/>
            <person name="Kumar M."/>
            <person name="Lance K."/>
            <person name="Landers T."/>
            <person name="Lara M."/>
            <person name="Lee W."/>
            <person name="Leger J.P."/>
            <person name="Lennon N."/>
            <person name="Leuper L."/>
            <person name="LeVine S."/>
            <person name="Liu J."/>
            <person name="Liu X."/>
            <person name="Lokyitsang Y."/>
            <person name="Lokyitsang T."/>
            <person name="Lui A."/>
            <person name="Macdonald J."/>
            <person name="Major J."/>
            <person name="Marabella R."/>
            <person name="Maru K."/>
            <person name="Matthews C."/>
            <person name="McDonough S."/>
            <person name="Mehta T."/>
            <person name="Meldrim J."/>
            <person name="Melnikov A."/>
            <person name="Meneus L."/>
            <person name="Mihalev A."/>
            <person name="Mihova T."/>
            <person name="Miller K."/>
            <person name="Mittelman R."/>
            <person name="Mlenga V."/>
            <person name="Mulrain L."/>
            <person name="Munson G."/>
            <person name="Navidi A."/>
            <person name="Naylor J."/>
            <person name="Nguyen T."/>
            <person name="Nguyen N."/>
            <person name="Nguyen C."/>
            <person name="Nguyen T."/>
            <person name="Nicol R."/>
            <person name="Norbu N."/>
            <person name="Norbu C."/>
            <person name="Novod N."/>
            <person name="Nyima T."/>
            <person name="Olandt P."/>
            <person name="O'Neill B."/>
            <person name="O'Neill K."/>
            <person name="Osman S."/>
            <person name="Oyono L."/>
            <person name="Patti C."/>
            <person name="Perrin D."/>
            <person name="Phunkhang P."/>
            <person name="Pierre F."/>
            <person name="Priest M."/>
            <person name="Rachupka A."/>
            <person name="Raghuraman S."/>
            <person name="Rameau R."/>
            <person name="Ray V."/>
            <person name="Raymond C."/>
            <person name="Rege F."/>
            <person name="Rise C."/>
            <person name="Rogers J."/>
            <person name="Rogov P."/>
            <person name="Sahalie J."/>
            <person name="Settipalli S."/>
            <person name="Sharpe T."/>
            <person name="Shea T."/>
            <person name="Sheehan M."/>
            <person name="Sherpa N."/>
            <person name="Shi J."/>
            <person name="Shih D."/>
            <person name="Sloan J."/>
            <person name="Smith C."/>
            <person name="Sparrow T."/>
            <person name="Stalker J."/>
            <person name="Stange-Thomann N."/>
            <person name="Stavropoulos S."/>
            <person name="Stone C."/>
            <person name="Stone S."/>
            <person name="Sykes S."/>
            <person name="Tchuinga P."/>
            <person name="Tenzing P."/>
            <person name="Tesfaye S."/>
            <person name="Thoulutsang D."/>
            <person name="Thoulutsang Y."/>
            <person name="Topham K."/>
            <person name="Topping I."/>
            <person name="Tsamla T."/>
            <person name="Vassiliev H."/>
            <person name="Venkataraman V."/>
            <person name="Vo A."/>
            <person name="Wangchuk T."/>
            <person name="Wangdi T."/>
            <person name="Weiand M."/>
            <person name="Wilkinson J."/>
            <person name="Wilson A."/>
            <person name="Yadav S."/>
            <person name="Yang S."/>
            <person name="Yang X."/>
            <person name="Young G."/>
            <person name="Yu Q."/>
            <person name="Zainoun J."/>
            <person name="Zembek L."/>
            <person name="Zimmer A."/>
            <person name="Lander E.S."/>
        </authorList>
    </citation>
    <scope>NUCLEOTIDE SEQUENCE [LARGE SCALE GENOMIC DNA]</scope>
    <source>
        <strain evidence="9">Boxer</strain>
    </source>
</reference>
<accession>A0A8C0RH25</accession>
<evidence type="ECO:0000256" key="1">
    <source>
        <dbReference type="ARBA" id="ARBA00004123"/>
    </source>
</evidence>